<dbReference type="AlphaFoldDB" id="A0A7W7N758"/>
<dbReference type="RefSeq" id="WP_184158985.1">
    <property type="nucleotide sequence ID" value="NZ_JACHLD010000001.1"/>
</dbReference>
<gene>
    <name evidence="1" type="ORF">HNP37_000996</name>
</gene>
<proteinExistence type="predicted"/>
<organism evidence="1 2">
    <name type="scientific">Flavobacterium nitrogenifigens</name>
    <dbReference type="NCBI Taxonomy" id="1617283"/>
    <lineage>
        <taxon>Bacteria</taxon>
        <taxon>Pseudomonadati</taxon>
        <taxon>Bacteroidota</taxon>
        <taxon>Flavobacteriia</taxon>
        <taxon>Flavobacteriales</taxon>
        <taxon>Flavobacteriaceae</taxon>
        <taxon>Flavobacterium</taxon>
    </lineage>
</organism>
<evidence type="ECO:0008006" key="3">
    <source>
        <dbReference type="Google" id="ProtNLM"/>
    </source>
</evidence>
<reference evidence="1 2" key="1">
    <citation type="submission" date="2020-08" db="EMBL/GenBank/DDBJ databases">
        <title>Functional genomics of gut bacteria from endangered species of beetles.</title>
        <authorList>
            <person name="Carlos-Shanley C."/>
        </authorList>
    </citation>
    <scope>NUCLEOTIDE SEQUENCE [LARGE SCALE GENOMIC DNA]</scope>
    <source>
        <strain evidence="1 2">S00142</strain>
    </source>
</reference>
<evidence type="ECO:0000313" key="1">
    <source>
        <dbReference type="EMBL" id="MBB4800957.1"/>
    </source>
</evidence>
<dbReference type="Proteomes" id="UP000561681">
    <property type="component" value="Unassembled WGS sequence"/>
</dbReference>
<dbReference type="EMBL" id="JACHLD010000001">
    <property type="protein sequence ID" value="MBB4800957.1"/>
    <property type="molecule type" value="Genomic_DNA"/>
</dbReference>
<protein>
    <recommendedName>
        <fullName evidence="3">Lipoprotein</fullName>
    </recommendedName>
</protein>
<sequence>MKKKYFSIMGTILLVSIIFSCKDSKTNDKESNTEVTELKDIPEVEESTVEFKKDLGDFIPKNYVPFDTIKGDLNKDGKEDIILIIKGTDKNKVIQHEYRGELDRNRRGIIALLQKNNGYELAVKNYDCFSSENEEGGVYYAPELDFEIKNGNLYVNYAHGRYGYWNYTFRYQNSDFELIGFDSSSSNGPVVDSDLSINFLTRTKVVNENINENAENEGEVFKKTVTKIRKNKLIKLSEIKDFDEFEFSKD</sequence>
<dbReference type="PROSITE" id="PS51257">
    <property type="entry name" value="PROKAR_LIPOPROTEIN"/>
    <property type="match status" value="1"/>
</dbReference>
<keyword evidence="2" id="KW-1185">Reference proteome</keyword>
<accession>A0A7W7N758</accession>
<evidence type="ECO:0000313" key="2">
    <source>
        <dbReference type="Proteomes" id="UP000561681"/>
    </source>
</evidence>
<name>A0A7W7N758_9FLAO</name>
<comment type="caution">
    <text evidence="1">The sequence shown here is derived from an EMBL/GenBank/DDBJ whole genome shotgun (WGS) entry which is preliminary data.</text>
</comment>